<dbReference type="CDD" id="cd03230">
    <property type="entry name" value="ABC_DR_subfamily_A"/>
    <property type="match status" value="1"/>
</dbReference>
<evidence type="ECO:0000256" key="4">
    <source>
        <dbReference type="ARBA" id="ARBA00022840"/>
    </source>
</evidence>
<dbReference type="SMART" id="SM00382">
    <property type="entry name" value="AAA"/>
    <property type="match status" value="1"/>
</dbReference>
<dbReference type="InterPro" id="IPR003439">
    <property type="entry name" value="ABC_transporter-like_ATP-bd"/>
</dbReference>
<dbReference type="Pfam" id="PF00005">
    <property type="entry name" value="ABC_tran"/>
    <property type="match status" value="1"/>
</dbReference>
<dbReference type="InterPro" id="IPR050763">
    <property type="entry name" value="ABC_transporter_ATP-binding"/>
</dbReference>
<dbReference type="PANTHER" id="PTHR42711:SF5">
    <property type="entry name" value="ABC TRANSPORTER ATP-BINDING PROTEIN NATA"/>
    <property type="match status" value="1"/>
</dbReference>
<dbReference type="Gene3D" id="3.40.50.300">
    <property type="entry name" value="P-loop containing nucleotide triphosphate hydrolases"/>
    <property type="match status" value="1"/>
</dbReference>
<dbReference type="GO" id="GO:0005524">
    <property type="term" value="F:ATP binding"/>
    <property type="evidence" value="ECO:0007669"/>
    <property type="project" value="UniProtKB-KW"/>
</dbReference>
<comment type="similarity">
    <text evidence="1">Belongs to the ABC transporter superfamily.</text>
</comment>
<proteinExistence type="inferred from homology"/>
<feature type="domain" description="ABC transporter" evidence="5">
    <location>
        <begin position="4"/>
        <end position="231"/>
    </location>
</feature>
<evidence type="ECO:0000313" key="7">
    <source>
        <dbReference type="Proteomes" id="UP000094784"/>
    </source>
</evidence>
<dbReference type="SUPFAM" id="SSF52540">
    <property type="entry name" value="P-loop containing nucleoside triphosphate hydrolases"/>
    <property type="match status" value="1"/>
</dbReference>
<comment type="caution">
    <text evidence="6">The sequence shown here is derived from an EMBL/GenBank/DDBJ whole genome shotgun (WGS) entry which is preliminary data.</text>
</comment>
<evidence type="ECO:0000256" key="2">
    <source>
        <dbReference type="ARBA" id="ARBA00022448"/>
    </source>
</evidence>
<dbReference type="Pfam" id="PF13732">
    <property type="entry name" value="DrrA1-3_C"/>
    <property type="match status" value="1"/>
</dbReference>
<dbReference type="RefSeq" id="WP_069481443.1">
    <property type="nucleotide sequence ID" value="NZ_KV766182.1"/>
</dbReference>
<dbReference type="PROSITE" id="PS50893">
    <property type="entry name" value="ABC_TRANSPORTER_2"/>
    <property type="match status" value="1"/>
</dbReference>
<evidence type="ECO:0000256" key="1">
    <source>
        <dbReference type="ARBA" id="ARBA00005417"/>
    </source>
</evidence>
<dbReference type="PROSITE" id="PS00211">
    <property type="entry name" value="ABC_TRANSPORTER_1"/>
    <property type="match status" value="1"/>
</dbReference>
<dbReference type="PANTHER" id="PTHR42711">
    <property type="entry name" value="ABC TRANSPORTER ATP-BINDING PROTEIN"/>
    <property type="match status" value="1"/>
</dbReference>
<reference evidence="6 7" key="1">
    <citation type="submission" date="2016-09" db="EMBL/GenBank/DDBJ databases">
        <title>Draft genome sequence of the soil isolate, Lysinibacillus fusiformis M5, a potential hypoxanthine producer.</title>
        <authorList>
            <person name="Gallegos-Monterrosa R."/>
            <person name="Maroti G."/>
            <person name="Balint B."/>
            <person name="Kovacs A.T."/>
        </authorList>
    </citation>
    <scope>NUCLEOTIDE SEQUENCE [LARGE SCALE GENOMIC DNA]</scope>
    <source>
        <strain evidence="6 7">M5</strain>
    </source>
</reference>
<dbReference type="AlphaFoldDB" id="A0A1E4R7K6"/>
<keyword evidence="3" id="KW-0547">Nucleotide-binding</keyword>
<dbReference type="EMBL" id="MECQ01000001">
    <property type="protein sequence ID" value="ODV56450.1"/>
    <property type="molecule type" value="Genomic_DNA"/>
</dbReference>
<dbReference type="OrthoDB" id="9804819at2"/>
<dbReference type="InterPro" id="IPR025302">
    <property type="entry name" value="DrrA1/2-like_C"/>
</dbReference>
<protein>
    <submittedName>
        <fullName evidence="6">ABC transporter</fullName>
    </submittedName>
</protein>
<evidence type="ECO:0000259" key="5">
    <source>
        <dbReference type="PROSITE" id="PS50893"/>
    </source>
</evidence>
<dbReference type="GO" id="GO:0016887">
    <property type="term" value="F:ATP hydrolysis activity"/>
    <property type="evidence" value="ECO:0007669"/>
    <property type="project" value="InterPro"/>
</dbReference>
<accession>A0A1E4R7K6</accession>
<dbReference type="Proteomes" id="UP000094784">
    <property type="component" value="Unassembled WGS sequence"/>
</dbReference>
<name>A0A1E4R7K6_9BACI</name>
<sequence length="302" mass="34265">MTVIETMDLKKSYHKHLVVRGIDLQVQEGEIFGFLGRNGAGKTTFINMLTGIVLPTSGQFRILGVPNNQLDRVKRKVGVLPDYTEFYGNDTALEHLQFFAKLQKHKVTKQQCVDLLEQVGLKSAVHVKTKKFSFGMKKKLGVAQAVIGNPDLIFLDEPTSGMDPESSLEMQKFIRTLASQNKTIFMTSHNLNEVEKLCSRIAIMKNGIISGLGTIDQLQKQFQTTIETTIKLLPKNDTLYRHAREEIETWTTINYSDNQHITVEIRDESDIASIVHSLCKFDTDIFDIQTNRPSLEEIFMND</sequence>
<keyword evidence="4" id="KW-0067">ATP-binding</keyword>
<dbReference type="InterPro" id="IPR017871">
    <property type="entry name" value="ABC_transporter-like_CS"/>
</dbReference>
<dbReference type="InterPro" id="IPR027417">
    <property type="entry name" value="P-loop_NTPase"/>
</dbReference>
<dbReference type="InterPro" id="IPR003593">
    <property type="entry name" value="AAA+_ATPase"/>
</dbReference>
<organism evidence="6 7">
    <name type="scientific">Lysinibacillus fusiformis</name>
    <dbReference type="NCBI Taxonomy" id="28031"/>
    <lineage>
        <taxon>Bacteria</taxon>
        <taxon>Bacillati</taxon>
        <taxon>Bacillota</taxon>
        <taxon>Bacilli</taxon>
        <taxon>Bacillales</taxon>
        <taxon>Bacillaceae</taxon>
        <taxon>Lysinibacillus</taxon>
    </lineage>
</organism>
<keyword evidence="2" id="KW-0813">Transport</keyword>
<evidence type="ECO:0000256" key="3">
    <source>
        <dbReference type="ARBA" id="ARBA00022741"/>
    </source>
</evidence>
<gene>
    <name evidence="6" type="ORF">BG258_11360</name>
</gene>
<evidence type="ECO:0000313" key="6">
    <source>
        <dbReference type="EMBL" id="ODV56450.1"/>
    </source>
</evidence>